<dbReference type="PROSITE" id="PS50943">
    <property type="entry name" value="HTH_CROC1"/>
    <property type="match status" value="1"/>
</dbReference>
<evidence type="ECO:0000256" key="1">
    <source>
        <dbReference type="ARBA" id="ARBA00023125"/>
    </source>
</evidence>
<keyword evidence="4" id="KW-1185">Reference proteome</keyword>
<reference evidence="4" key="1">
    <citation type="submission" date="2018-12" db="EMBL/GenBank/DDBJ databases">
        <title>Dusodibacter welbiota gen. nov., sp. nov., isolated from human faeces and emended description of the Oscillibacter genus.</title>
        <authorList>
            <person name="Le Roy T."/>
            <person name="Van der Smissen P."/>
            <person name="Delzenne N."/>
            <person name="Muccioli G."/>
            <person name="Collet J.F."/>
            <person name="Cani P.D."/>
        </authorList>
    </citation>
    <scope>NUCLEOTIDE SEQUENCE [LARGE SCALE GENOMIC DNA]</scope>
    <source>
        <strain evidence="4">J115</strain>
    </source>
</reference>
<evidence type="ECO:0000313" key="3">
    <source>
        <dbReference type="EMBL" id="QCI59637.1"/>
    </source>
</evidence>
<dbReference type="SUPFAM" id="SSF47413">
    <property type="entry name" value="lambda repressor-like DNA-binding domains"/>
    <property type="match status" value="1"/>
</dbReference>
<dbReference type="Gene3D" id="1.10.260.40">
    <property type="entry name" value="lambda repressor-like DNA-binding domains"/>
    <property type="match status" value="1"/>
</dbReference>
<organism evidence="3 4">
    <name type="scientific">Dysosmobacter welbionis</name>
    <dbReference type="NCBI Taxonomy" id="2093857"/>
    <lineage>
        <taxon>Bacteria</taxon>
        <taxon>Bacillati</taxon>
        <taxon>Bacillota</taxon>
        <taxon>Clostridia</taxon>
        <taxon>Eubacteriales</taxon>
        <taxon>Oscillospiraceae</taxon>
        <taxon>Dysosmobacter</taxon>
    </lineage>
</organism>
<proteinExistence type="predicted"/>
<sequence>MERFSERLQELRKEKNATKEDLAAHLGITVRAYRYYEEGKRYPDFQGLIALADYFGVTLDDLVGRTAPGL</sequence>
<dbReference type="KEGG" id="obj:EIO64_10730"/>
<evidence type="ECO:0000313" key="4">
    <source>
        <dbReference type="Proteomes" id="UP000298642"/>
    </source>
</evidence>
<gene>
    <name evidence="3" type="ORF">EIO64_10730</name>
</gene>
<dbReference type="InterPro" id="IPR010982">
    <property type="entry name" value="Lambda_DNA-bd_dom_sf"/>
</dbReference>
<feature type="domain" description="HTH cro/C1-type" evidence="2">
    <location>
        <begin position="8"/>
        <end position="62"/>
    </location>
</feature>
<dbReference type="EMBL" id="CP034413">
    <property type="protein sequence ID" value="QCI59637.1"/>
    <property type="molecule type" value="Genomic_DNA"/>
</dbReference>
<dbReference type="InterPro" id="IPR001387">
    <property type="entry name" value="Cro/C1-type_HTH"/>
</dbReference>
<dbReference type="AlphaFoldDB" id="A0A4D7AZD1"/>
<dbReference type="CDD" id="cd00093">
    <property type="entry name" value="HTH_XRE"/>
    <property type="match status" value="1"/>
</dbReference>
<evidence type="ECO:0000259" key="2">
    <source>
        <dbReference type="PROSITE" id="PS50943"/>
    </source>
</evidence>
<dbReference type="Pfam" id="PF01381">
    <property type="entry name" value="HTH_3"/>
    <property type="match status" value="1"/>
</dbReference>
<dbReference type="SMART" id="SM00530">
    <property type="entry name" value="HTH_XRE"/>
    <property type="match status" value="1"/>
</dbReference>
<name>A0A4D7AZD1_9FIRM</name>
<dbReference type="Proteomes" id="UP000298642">
    <property type="component" value="Chromosome"/>
</dbReference>
<accession>A0A4D7AZD1</accession>
<dbReference type="PANTHER" id="PTHR46558">
    <property type="entry name" value="TRACRIPTIONAL REGULATORY PROTEIN-RELATED-RELATED"/>
    <property type="match status" value="1"/>
</dbReference>
<protein>
    <submittedName>
        <fullName evidence="3">Helix-turn-helix domain-containing protein</fullName>
    </submittedName>
</protein>
<dbReference type="GO" id="GO:0003677">
    <property type="term" value="F:DNA binding"/>
    <property type="evidence" value="ECO:0007669"/>
    <property type="project" value="UniProtKB-KW"/>
</dbReference>
<dbReference type="PANTHER" id="PTHR46558:SF14">
    <property type="entry name" value="HTH-TYPE TRANSCRIPTIONAL REGULATOR ANSR"/>
    <property type="match status" value="1"/>
</dbReference>
<keyword evidence="1" id="KW-0238">DNA-binding</keyword>
<dbReference type="RefSeq" id="WP_119310397.1">
    <property type="nucleotide sequence ID" value="NZ_CAUWCU010000007.1"/>
</dbReference>